<dbReference type="EMBL" id="JACRTK010000001">
    <property type="protein sequence ID" value="MBC8590099.1"/>
    <property type="molecule type" value="Genomic_DNA"/>
</dbReference>
<comment type="subcellular location">
    <subcellularLocation>
        <location evidence="1">Cell membrane</location>
        <topology evidence="1">Multi-pass membrane protein</topology>
    </subcellularLocation>
</comment>
<accession>A0A926ILG1</accession>
<keyword evidence="5 8" id="KW-1133">Transmembrane helix</keyword>
<evidence type="ECO:0000313" key="9">
    <source>
        <dbReference type="EMBL" id="MBC8590099.1"/>
    </source>
</evidence>
<feature type="binding site" evidence="7">
    <location>
        <position position="213"/>
    </location>
    <ligand>
        <name>Mg(2+)</name>
        <dbReference type="ChEBI" id="CHEBI:18420"/>
    </ligand>
</feature>
<gene>
    <name evidence="9" type="ORF">H8689_02965</name>
</gene>
<evidence type="ECO:0000256" key="5">
    <source>
        <dbReference type="ARBA" id="ARBA00022989"/>
    </source>
</evidence>
<feature type="binding site" evidence="7">
    <location>
        <position position="153"/>
    </location>
    <ligand>
        <name>Mg(2+)</name>
        <dbReference type="ChEBI" id="CHEBI:18420"/>
    </ligand>
</feature>
<dbReference type="PROSITE" id="PS01348">
    <property type="entry name" value="MRAY_2"/>
    <property type="match status" value="1"/>
</dbReference>
<dbReference type="PANTHER" id="PTHR22926">
    <property type="entry name" value="PHOSPHO-N-ACETYLMURAMOYL-PENTAPEPTIDE-TRANSFERASE"/>
    <property type="match status" value="1"/>
</dbReference>
<evidence type="ECO:0000256" key="6">
    <source>
        <dbReference type="ARBA" id="ARBA00023136"/>
    </source>
</evidence>
<feature type="transmembrane region" description="Helical" evidence="8">
    <location>
        <begin position="100"/>
        <end position="117"/>
    </location>
</feature>
<keyword evidence="3 9" id="KW-0808">Transferase</keyword>
<dbReference type="AlphaFoldDB" id="A0A926ILG1"/>
<feature type="transmembrane region" description="Helical" evidence="8">
    <location>
        <begin position="209"/>
        <end position="228"/>
    </location>
</feature>
<evidence type="ECO:0000256" key="7">
    <source>
        <dbReference type="PIRSR" id="PIRSR600715-1"/>
    </source>
</evidence>
<feature type="transmembrane region" description="Helical" evidence="8">
    <location>
        <begin position="137"/>
        <end position="155"/>
    </location>
</feature>
<dbReference type="CDD" id="cd06853">
    <property type="entry name" value="GT_WecA_like"/>
    <property type="match status" value="1"/>
</dbReference>
<sequence length="342" mass="37772">MENFIMPFCISAFISLLMTPLVKKLAWKIGAVDIPKDGRRIHRKAMPLIGGLAIYIGVIITSIIYLPLDRFLISMIIGSTIIVISGIIDDIKELSPRLKLIFQLMSGLVLILGDVRIDFIRNPFSNNNLLLDLKWLSIPITLFWCIGIINTFNLIDGLDGLAAGVAFISSFSLILVAGRYNYTNIIILSSIVAGACIGFLPFNFNPARIFMGDTGSLFLGFMLASISIEGVMKSVTAISIVVPIMILGIPIFDTTFAIIRRFLSGKSIMDADKGHLHHRLMNRGYGHRDTVLILYSISIIFGAFSVIMADANSKRAFLASIALFIMSLFIAMKLGLFKKDRE</sequence>
<dbReference type="InterPro" id="IPR000715">
    <property type="entry name" value="Glycosyl_transferase_4"/>
</dbReference>
<dbReference type="InterPro" id="IPR018480">
    <property type="entry name" value="PNAcMuramoyl-5peptid_Trfase_CS"/>
</dbReference>
<feature type="transmembrane region" description="Helical" evidence="8">
    <location>
        <begin position="291"/>
        <end position="309"/>
    </location>
</feature>
<feature type="transmembrane region" description="Helical" evidence="8">
    <location>
        <begin position="315"/>
        <end position="336"/>
    </location>
</feature>
<keyword evidence="7" id="KW-0460">Magnesium</keyword>
<comment type="caution">
    <text evidence="9">The sequence shown here is derived from an EMBL/GenBank/DDBJ whole genome shotgun (WGS) entry which is preliminary data.</text>
</comment>
<dbReference type="GO" id="GO:0044038">
    <property type="term" value="P:cell wall macromolecule biosynthetic process"/>
    <property type="evidence" value="ECO:0007669"/>
    <property type="project" value="TreeGrafter"/>
</dbReference>
<dbReference type="GO" id="GO:0005886">
    <property type="term" value="C:plasma membrane"/>
    <property type="evidence" value="ECO:0007669"/>
    <property type="project" value="UniProtKB-SubCell"/>
</dbReference>
<feature type="transmembrane region" description="Helical" evidence="8">
    <location>
        <begin position="234"/>
        <end position="259"/>
    </location>
</feature>
<organism evidence="9 10">
    <name type="scientific">Wansuia hejianensis</name>
    <dbReference type="NCBI Taxonomy" id="2763667"/>
    <lineage>
        <taxon>Bacteria</taxon>
        <taxon>Bacillati</taxon>
        <taxon>Bacillota</taxon>
        <taxon>Clostridia</taxon>
        <taxon>Lachnospirales</taxon>
        <taxon>Lachnospiraceae</taxon>
        <taxon>Wansuia</taxon>
    </lineage>
</organism>
<keyword evidence="2" id="KW-1003">Cell membrane</keyword>
<feature type="transmembrane region" description="Helical" evidence="8">
    <location>
        <begin position="160"/>
        <end position="178"/>
    </location>
</feature>
<dbReference type="GO" id="GO:0071555">
    <property type="term" value="P:cell wall organization"/>
    <property type="evidence" value="ECO:0007669"/>
    <property type="project" value="TreeGrafter"/>
</dbReference>
<feature type="transmembrane region" description="Helical" evidence="8">
    <location>
        <begin position="184"/>
        <end position="202"/>
    </location>
</feature>
<dbReference type="Pfam" id="PF00953">
    <property type="entry name" value="Glycos_transf_4"/>
    <property type="match status" value="1"/>
</dbReference>
<dbReference type="GO" id="GO:0009103">
    <property type="term" value="P:lipopolysaccharide biosynthetic process"/>
    <property type="evidence" value="ECO:0007669"/>
    <property type="project" value="TreeGrafter"/>
</dbReference>
<feature type="transmembrane region" description="Helical" evidence="8">
    <location>
        <begin position="6"/>
        <end position="26"/>
    </location>
</feature>
<keyword evidence="4 8" id="KW-0812">Transmembrane</keyword>
<feature type="transmembrane region" description="Helical" evidence="8">
    <location>
        <begin position="46"/>
        <end position="65"/>
    </location>
</feature>
<evidence type="ECO:0000256" key="4">
    <source>
        <dbReference type="ARBA" id="ARBA00022692"/>
    </source>
</evidence>
<evidence type="ECO:0000256" key="3">
    <source>
        <dbReference type="ARBA" id="ARBA00022679"/>
    </source>
</evidence>
<feature type="transmembrane region" description="Helical" evidence="8">
    <location>
        <begin position="71"/>
        <end position="88"/>
    </location>
</feature>
<comment type="cofactor">
    <cofactor evidence="7">
        <name>Mg(2+)</name>
        <dbReference type="ChEBI" id="CHEBI:18420"/>
    </cofactor>
</comment>
<dbReference type="GO" id="GO:0016780">
    <property type="term" value="F:phosphotransferase activity, for other substituted phosphate groups"/>
    <property type="evidence" value="ECO:0007669"/>
    <property type="project" value="InterPro"/>
</dbReference>
<keyword evidence="6 8" id="KW-0472">Membrane</keyword>
<proteinExistence type="predicted"/>
<evidence type="ECO:0000256" key="8">
    <source>
        <dbReference type="SAM" id="Phobius"/>
    </source>
</evidence>
<keyword evidence="10" id="KW-1185">Reference proteome</keyword>
<evidence type="ECO:0000256" key="2">
    <source>
        <dbReference type="ARBA" id="ARBA00022475"/>
    </source>
</evidence>
<dbReference type="PANTHER" id="PTHR22926:SF3">
    <property type="entry name" value="UNDECAPRENYL-PHOSPHATE ALPHA-N-ACETYLGLUCOSAMINYL 1-PHOSPHATE TRANSFERASE"/>
    <property type="match status" value="1"/>
</dbReference>
<evidence type="ECO:0000256" key="1">
    <source>
        <dbReference type="ARBA" id="ARBA00004651"/>
    </source>
</evidence>
<name>A0A926ILG1_9FIRM</name>
<reference evidence="9 10" key="1">
    <citation type="submission" date="2020-08" db="EMBL/GenBank/DDBJ databases">
        <title>Genome public.</title>
        <authorList>
            <person name="Liu C."/>
            <person name="Sun Q."/>
        </authorList>
    </citation>
    <scope>NUCLEOTIDE SEQUENCE [LARGE SCALE GENOMIC DNA]</scope>
    <source>
        <strain evidence="9 10">NSJ-26</strain>
    </source>
</reference>
<keyword evidence="7" id="KW-0479">Metal-binding</keyword>
<dbReference type="Proteomes" id="UP000601522">
    <property type="component" value="Unassembled WGS sequence"/>
</dbReference>
<protein>
    <submittedName>
        <fullName evidence="9">Undecaprenyl/decaprenyl-phosphate alpha-N-acetylglucosaminyl 1-phosphate transferase</fullName>
    </submittedName>
</protein>
<dbReference type="RefSeq" id="WP_249322927.1">
    <property type="nucleotide sequence ID" value="NZ_JACRTK010000001.1"/>
</dbReference>
<evidence type="ECO:0000313" key="10">
    <source>
        <dbReference type="Proteomes" id="UP000601522"/>
    </source>
</evidence>
<dbReference type="GO" id="GO:0046872">
    <property type="term" value="F:metal ion binding"/>
    <property type="evidence" value="ECO:0007669"/>
    <property type="project" value="UniProtKB-KW"/>
</dbReference>